<comment type="caution">
    <text evidence="3">The sequence shown here is derived from an EMBL/GenBank/DDBJ whole genome shotgun (WGS) entry which is preliminary data.</text>
</comment>
<name>A0ABX2D8C6_9SPHI</name>
<keyword evidence="4" id="KW-1185">Reference proteome</keyword>
<gene>
    <name evidence="3" type="ORF">HQN85_01045</name>
</gene>
<dbReference type="Pfam" id="PF20077">
    <property type="entry name" value="CcmD_alt"/>
    <property type="match status" value="1"/>
</dbReference>
<feature type="signal peptide" evidence="2">
    <location>
        <begin position="1"/>
        <end position="19"/>
    </location>
</feature>
<feature type="transmembrane region" description="Helical" evidence="1">
    <location>
        <begin position="35"/>
        <end position="57"/>
    </location>
</feature>
<evidence type="ECO:0000256" key="2">
    <source>
        <dbReference type="SAM" id="SignalP"/>
    </source>
</evidence>
<proteinExistence type="predicted"/>
<dbReference type="EMBL" id="JABMKV010000001">
    <property type="protein sequence ID" value="NQX30295.1"/>
    <property type="molecule type" value="Genomic_DNA"/>
</dbReference>
<evidence type="ECO:0000313" key="3">
    <source>
        <dbReference type="EMBL" id="NQX30295.1"/>
    </source>
</evidence>
<accession>A0ABX2D8C6</accession>
<feature type="chain" id="PRO_5047308485" evidence="2">
    <location>
        <begin position="20"/>
        <end position="72"/>
    </location>
</feature>
<dbReference type="Proteomes" id="UP000762110">
    <property type="component" value="Unassembled WGS sequence"/>
</dbReference>
<evidence type="ECO:0000313" key="4">
    <source>
        <dbReference type="Proteomes" id="UP000762110"/>
    </source>
</evidence>
<evidence type="ECO:0000256" key="1">
    <source>
        <dbReference type="SAM" id="Phobius"/>
    </source>
</evidence>
<keyword evidence="1" id="KW-1133">Transmembrane helix</keyword>
<dbReference type="RefSeq" id="WP_173268493.1">
    <property type="nucleotide sequence ID" value="NZ_JABMKV010000001.1"/>
</dbReference>
<keyword evidence="1" id="KW-0472">Membrane</keyword>
<organism evidence="3 4">
    <name type="scientific">Pedobacter boryungensis</name>
    <dbReference type="NCBI Taxonomy" id="869962"/>
    <lineage>
        <taxon>Bacteria</taxon>
        <taxon>Pseudomonadati</taxon>
        <taxon>Bacteroidota</taxon>
        <taxon>Sphingobacteriia</taxon>
        <taxon>Sphingobacteriales</taxon>
        <taxon>Sphingobacteriaceae</taxon>
        <taxon>Pedobacter</taxon>
    </lineage>
</organism>
<keyword evidence="2" id="KW-0732">Signal</keyword>
<keyword evidence="1" id="KW-0812">Transmembrane</keyword>
<sequence length="72" mass="8160">MKKIIFTLLMLVTTLNLFAQNNNVEMADALRADGKIYVVVAVMVIILLGLIIYLFSLDKRLKMLEKKSSSKN</sequence>
<reference evidence="3 4" key="1">
    <citation type="submission" date="2020-05" db="EMBL/GenBank/DDBJ databases">
        <title>Description of Pedobacter foliorum sp. nov.</title>
        <authorList>
            <person name="Qi S."/>
            <person name="Carlier A."/>
            <person name="Cnockaert M."/>
            <person name="Vandamme P."/>
        </authorList>
    </citation>
    <scope>NUCLEOTIDE SEQUENCE [LARGE SCALE GENOMIC DNA]</scope>
    <source>
        <strain evidence="3 4">LMG 31300</strain>
    </source>
</reference>
<protein>
    <submittedName>
        <fullName evidence="3">CcmD family protein</fullName>
    </submittedName>
</protein>